<dbReference type="InterPro" id="IPR001709">
    <property type="entry name" value="Flavoprot_Pyr_Nucl_cyt_Rdtase"/>
</dbReference>
<dbReference type="PRINTS" id="PR00371">
    <property type="entry name" value="FPNCR"/>
</dbReference>
<dbReference type="InterPro" id="IPR017938">
    <property type="entry name" value="Riboflavin_synthase-like_b-brl"/>
</dbReference>
<feature type="binding site" evidence="1">
    <location>
        <position position="254"/>
    </location>
    <ligand>
        <name>[2Fe-2S] cluster</name>
        <dbReference type="ChEBI" id="CHEBI:190135"/>
    </ligand>
</feature>
<dbReference type="InterPro" id="IPR019480">
    <property type="entry name" value="Dihydroorotate_DH_Fe-S-bd"/>
</dbReference>
<keyword evidence="4" id="KW-1185">Reference proteome</keyword>
<keyword evidence="1" id="KW-0411">Iron-sulfur</keyword>
<dbReference type="InterPro" id="IPR001433">
    <property type="entry name" value="OxRdtase_FAD/NAD-bd"/>
</dbReference>
<dbReference type="Pfam" id="PF00175">
    <property type="entry name" value="NAD_binding_1"/>
    <property type="match status" value="1"/>
</dbReference>
<name>A0A5C5WAV6_9BACT</name>
<dbReference type="SUPFAM" id="SSF63380">
    <property type="entry name" value="Riboflavin synthase domain-like"/>
    <property type="match status" value="1"/>
</dbReference>
<dbReference type="CDD" id="cd06221">
    <property type="entry name" value="sulfite_reductase_like"/>
    <property type="match status" value="1"/>
</dbReference>
<dbReference type="Gene3D" id="2.40.30.10">
    <property type="entry name" value="Translation factors"/>
    <property type="match status" value="1"/>
</dbReference>
<dbReference type="PANTHER" id="PTHR43513">
    <property type="entry name" value="DIHYDROOROTATE DEHYDROGENASE B (NAD(+)), ELECTRON TRANSFER SUBUNIT"/>
    <property type="match status" value="1"/>
</dbReference>
<feature type="binding site" evidence="1">
    <location>
        <position position="270"/>
    </location>
    <ligand>
        <name>[2Fe-2S] cluster</name>
        <dbReference type="ChEBI" id="CHEBI:190135"/>
    </ligand>
</feature>
<gene>
    <name evidence="3" type="primary">asrB</name>
    <name evidence="3" type="ORF">Pla22_50460</name>
</gene>
<dbReference type="GO" id="GO:0050660">
    <property type="term" value="F:flavin adenine dinucleotide binding"/>
    <property type="evidence" value="ECO:0007669"/>
    <property type="project" value="InterPro"/>
</dbReference>
<dbReference type="InterPro" id="IPR050353">
    <property type="entry name" value="PyrK_electron_transfer"/>
</dbReference>
<accession>A0A5C5WAV6</accession>
<comment type="caution">
    <text evidence="3">The sequence shown here is derived from an EMBL/GenBank/DDBJ whole genome shotgun (WGS) entry which is preliminary data.</text>
</comment>
<dbReference type="PIRSF" id="PIRSF006816">
    <property type="entry name" value="Cyc3_hyd_g"/>
    <property type="match status" value="1"/>
</dbReference>
<dbReference type="Proteomes" id="UP000316598">
    <property type="component" value="Unassembled WGS sequence"/>
</dbReference>
<proteinExistence type="predicted"/>
<dbReference type="InterPro" id="IPR039261">
    <property type="entry name" value="FNR_nucleotide-bd"/>
</dbReference>
<dbReference type="GO" id="GO:0046872">
    <property type="term" value="F:metal ion binding"/>
    <property type="evidence" value="ECO:0007669"/>
    <property type="project" value="UniProtKB-KW"/>
</dbReference>
<comment type="cofactor">
    <cofactor evidence="1">
        <name>[2Fe-2S] cluster</name>
        <dbReference type="ChEBI" id="CHEBI:190135"/>
    </cofactor>
    <text evidence="1">Binds 1 [2Fe-2S] cluster per subunit.</text>
</comment>
<dbReference type="InterPro" id="IPR017927">
    <property type="entry name" value="FAD-bd_FR_type"/>
</dbReference>
<evidence type="ECO:0000259" key="2">
    <source>
        <dbReference type="PROSITE" id="PS51384"/>
    </source>
</evidence>
<keyword evidence="1" id="KW-0408">Iron</keyword>
<dbReference type="GO" id="GO:0051537">
    <property type="term" value="F:2 iron, 2 sulfur cluster binding"/>
    <property type="evidence" value="ECO:0007669"/>
    <property type="project" value="UniProtKB-KW"/>
</dbReference>
<dbReference type="AlphaFoldDB" id="A0A5C5WAV6"/>
<dbReference type="GO" id="GO:0006221">
    <property type="term" value="P:pyrimidine nucleotide biosynthetic process"/>
    <property type="evidence" value="ECO:0007669"/>
    <property type="project" value="InterPro"/>
</dbReference>
<dbReference type="GO" id="GO:0016491">
    <property type="term" value="F:oxidoreductase activity"/>
    <property type="evidence" value="ECO:0007669"/>
    <property type="project" value="InterPro"/>
</dbReference>
<sequence length="290" mass="31927">MSLQSTHLPNINSGANPWQTHTVSIRSIRQEIDGVATYDLTFRDAALQESYRFAPGQFNMLYLPSAGEIAISISDDPKRTDSLAHTIRVAGNVTRSLAGMSVGQTLGLRGPFGTSWPMAQSVGRDVVIVAGGIGLAPLRPVIHTLLNERRQFGRLNLLYGARSPDTILYHDQYDDWTRRGLIIHTTVDRSQAGWLGNVGVVTTLLEQLRTFDPRNTILLCCGPEVMMRFTVLAAMSRGLSPQQIWISMERNMQCAVGLCGHCQLGPAFVCKDGPIFRYDQIASLLDVEGL</sequence>
<dbReference type="RefSeq" id="WP_207310477.1">
    <property type="nucleotide sequence ID" value="NZ_SJPI01000004.1"/>
</dbReference>
<dbReference type="PRINTS" id="PR00406">
    <property type="entry name" value="CYTB5RDTASE"/>
</dbReference>
<protein>
    <submittedName>
        <fullName evidence="3">Anaerobic sulfite reductase subunit B</fullName>
    </submittedName>
</protein>
<organism evidence="3 4">
    <name type="scientific">Rubripirellula amarantea</name>
    <dbReference type="NCBI Taxonomy" id="2527999"/>
    <lineage>
        <taxon>Bacteria</taxon>
        <taxon>Pseudomonadati</taxon>
        <taxon>Planctomycetota</taxon>
        <taxon>Planctomycetia</taxon>
        <taxon>Pirellulales</taxon>
        <taxon>Pirellulaceae</taxon>
        <taxon>Rubripirellula</taxon>
    </lineage>
</organism>
<keyword evidence="1" id="KW-0001">2Fe-2S</keyword>
<evidence type="ECO:0000256" key="1">
    <source>
        <dbReference type="PIRSR" id="PIRSR006816-2"/>
    </source>
</evidence>
<dbReference type="SUPFAM" id="SSF52343">
    <property type="entry name" value="Ferredoxin reductase-like, C-terminal NADP-linked domain"/>
    <property type="match status" value="1"/>
</dbReference>
<dbReference type="Gene3D" id="3.40.50.80">
    <property type="entry name" value="Nucleotide-binding domain of ferredoxin-NADP reductase (FNR) module"/>
    <property type="match status" value="1"/>
</dbReference>
<dbReference type="PROSITE" id="PS51384">
    <property type="entry name" value="FAD_FR"/>
    <property type="match status" value="1"/>
</dbReference>
<dbReference type="EMBL" id="SJPI01000004">
    <property type="protein sequence ID" value="TWT48046.1"/>
    <property type="molecule type" value="Genomic_DNA"/>
</dbReference>
<dbReference type="InterPro" id="IPR012165">
    <property type="entry name" value="Cyt_c3_hydrogenase_gsu"/>
</dbReference>
<dbReference type="Pfam" id="PF10418">
    <property type="entry name" value="DHODB_Fe-S_bind"/>
    <property type="match status" value="1"/>
</dbReference>
<evidence type="ECO:0000313" key="3">
    <source>
        <dbReference type="EMBL" id="TWT48046.1"/>
    </source>
</evidence>
<reference evidence="3 4" key="1">
    <citation type="submission" date="2019-02" db="EMBL/GenBank/DDBJ databases">
        <title>Deep-cultivation of Planctomycetes and their phenomic and genomic characterization uncovers novel biology.</title>
        <authorList>
            <person name="Wiegand S."/>
            <person name="Jogler M."/>
            <person name="Boedeker C."/>
            <person name="Pinto D."/>
            <person name="Vollmers J."/>
            <person name="Rivas-Marin E."/>
            <person name="Kohn T."/>
            <person name="Peeters S.H."/>
            <person name="Heuer A."/>
            <person name="Rast P."/>
            <person name="Oberbeckmann S."/>
            <person name="Bunk B."/>
            <person name="Jeske O."/>
            <person name="Meyerdierks A."/>
            <person name="Storesund J.E."/>
            <person name="Kallscheuer N."/>
            <person name="Luecker S."/>
            <person name="Lage O.M."/>
            <person name="Pohl T."/>
            <person name="Merkel B.J."/>
            <person name="Hornburger P."/>
            <person name="Mueller R.-W."/>
            <person name="Bruemmer F."/>
            <person name="Labrenz M."/>
            <person name="Spormann A.M."/>
            <person name="Op Den Camp H."/>
            <person name="Overmann J."/>
            <person name="Amann R."/>
            <person name="Jetten M.S.M."/>
            <person name="Mascher T."/>
            <person name="Medema M.H."/>
            <person name="Devos D.P."/>
            <person name="Kaster A.-K."/>
            <person name="Ovreas L."/>
            <person name="Rohde M."/>
            <person name="Galperin M.Y."/>
            <person name="Jogler C."/>
        </authorList>
    </citation>
    <scope>NUCLEOTIDE SEQUENCE [LARGE SCALE GENOMIC DNA]</scope>
    <source>
        <strain evidence="3 4">Pla22</strain>
    </source>
</reference>
<keyword evidence="1" id="KW-0479">Metal-binding</keyword>
<feature type="binding site" evidence="1">
    <location>
        <position position="262"/>
    </location>
    <ligand>
        <name>[2Fe-2S] cluster</name>
        <dbReference type="ChEBI" id="CHEBI:190135"/>
    </ligand>
</feature>
<feature type="domain" description="FAD-binding FR-type" evidence="2">
    <location>
        <begin position="18"/>
        <end position="118"/>
    </location>
</feature>
<feature type="binding site" evidence="1">
    <location>
        <position position="259"/>
    </location>
    <ligand>
        <name>[2Fe-2S] cluster</name>
        <dbReference type="ChEBI" id="CHEBI:190135"/>
    </ligand>
</feature>
<evidence type="ECO:0000313" key="4">
    <source>
        <dbReference type="Proteomes" id="UP000316598"/>
    </source>
</evidence>